<reference evidence="3" key="1">
    <citation type="journal article" date="2019" name="Int. J. Syst. Evol. Microbiol.">
        <title>The Global Catalogue of Microorganisms (GCM) 10K type strain sequencing project: providing services to taxonomists for standard genome sequencing and annotation.</title>
        <authorList>
            <consortium name="The Broad Institute Genomics Platform"/>
            <consortium name="The Broad Institute Genome Sequencing Center for Infectious Disease"/>
            <person name="Wu L."/>
            <person name="Ma J."/>
        </authorList>
    </citation>
    <scope>NUCLEOTIDE SEQUENCE [LARGE SCALE GENOMIC DNA]</scope>
    <source>
        <strain evidence="3">JCM 17137</strain>
    </source>
</reference>
<proteinExistence type="predicted"/>
<dbReference type="Proteomes" id="UP001500908">
    <property type="component" value="Unassembled WGS sequence"/>
</dbReference>
<dbReference type="PANTHER" id="PTHR24094:SF15">
    <property type="entry name" value="AMP-DEPENDENT SYNTHETASE_LIGASE DOMAIN-CONTAINING PROTEIN-RELATED"/>
    <property type="match status" value="1"/>
</dbReference>
<gene>
    <name evidence="2" type="ORF">GCM10022402_06400</name>
</gene>
<accession>A0ABP7F0B5</accession>
<dbReference type="InterPro" id="IPR011089">
    <property type="entry name" value="GmrSD_C"/>
</dbReference>
<dbReference type="PROSITE" id="PS51257">
    <property type="entry name" value="PROKAR_LIPOPROTEIN"/>
    <property type="match status" value="1"/>
</dbReference>
<feature type="domain" description="GmrSD restriction endonucleases C-terminal" evidence="1">
    <location>
        <begin position="98"/>
        <end position="229"/>
    </location>
</feature>
<organism evidence="2 3">
    <name type="scientific">Salinactinospora qingdaonensis</name>
    <dbReference type="NCBI Taxonomy" id="702744"/>
    <lineage>
        <taxon>Bacteria</taxon>
        <taxon>Bacillati</taxon>
        <taxon>Actinomycetota</taxon>
        <taxon>Actinomycetes</taxon>
        <taxon>Streptosporangiales</taxon>
        <taxon>Nocardiopsidaceae</taxon>
        <taxon>Salinactinospora</taxon>
    </lineage>
</organism>
<name>A0ABP7F0B5_9ACTN</name>
<keyword evidence="3" id="KW-1185">Reference proteome</keyword>
<dbReference type="RefSeq" id="WP_344967059.1">
    <property type="nucleotide sequence ID" value="NZ_BAABDD010000002.1"/>
</dbReference>
<dbReference type="PANTHER" id="PTHR24094">
    <property type="entry name" value="SECRETED PROTEIN"/>
    <property type="match status" value="1"/>
</dbReference>
<evidence type="ECO:0000313" key="2">
    <source>
        <dbReference type="EMBL" id="GAA3728449.1"/>
    </source>
</evidence>
<dbReference type="Pfam" id="PF07510">
    <property type="entry name" value="GmrSD_C"/>
    <property type="match status" value="1"/>
</dbReference>
<evidence type="ECO:0000313" key="3">
    <source>
        <dbReference type="Proteomes" id="UP001500908"/>
    </source>
</evidence>
<evidence type="ECO:0000259" key="1">
    <source>
        <dbReference type="Pfam" id="PF07510"/>
    </source>
</evidence>
<protein>
    <recommendedName>
        <fullName evidence="1">GmrSD restriction endonucleases C-terminal domain-containing protein</fullName>
    </recommendedName>
</protein>
<comment type="caution">
    <text evidence="2">The sequence shown here is derived from an EMBL/GenBank/DDBJ whole genome shotgun (WGS) entry which is preliminary data.</text>
</comment>
<sequence length="236" mass="25026">MRRLTTPLVAAAVVLALTACGSLRDSDILTALEDLASSISPKPSATAADPGATVDVDVDAARALLASLATADAHSGADYERDEFGSGWVDTDDNGCDTRDDVLARDLEQVRTDGACEVLSGVLDDPYTGERIAFAKEEAHAVHIDHVVPLALAWRMGADEWEPERRVAFANDPANLLAVDGPANQSKSDSGPAEWGPTADFHCSYAVRYIEVLADYELPVPDQDRAALSDMLDGCA</sequence>
<dbReference type="EMBL" id="BAABDD010000002">
    <property type="protein sequence ID" value="GAA3728449.1"/>
    <property type="molecule type" value="Genomic_DNA"/>
</dbReference>